<organism evidence="2">
    <name type="scientific">marine sediment metagenome</name>
    <dbReference type="NCBI Taxonomy" id="412755"/>
    <lineage>
        <taxon>unclassified sequences</taxon>
        <taxon>metagenomes</taxon>
        <taxon>ecological metagenomes</taxon>
    </lineage>
</organism>
<reference evidence="2" key="1">
    <citation type="journal article" date="2015" name="Nature">
        <title>Complex archaea that bridge the gap between prokaryotes and eukaryotes.</title>
        <authorList>
            <person name="Spang A."/>
            <person name="Saw J.H."/>
            <person name="Jorgensen S.L."/>
            <person name="Zaremba-Niedzwiedzka K."/>
            <person name="Martijn J."/>
            <person name="Lind A.E."/>
            <person name="van Eijk R."/>
            <person name="Schleper C."/>
            <person name="Guy L."/>
            <person name="Ettema T.J."/>
        </authorList>
    </citation>
    <scope>NUCLEOTIDE SEQUENCE</scope>
</reference>
<feature type="region of interest" description="Disordered" evidence="1">
    <location>
        <begin position="140"/>
        <end position="160"/>
    </location>
</feature>
<dbReference type="AlphaFoldDB" id="A0A0F9SJQ0"/>
<sequence length="160" mass="17144">MVIRLATAIFDGHKAGISDTSHSCVTDMIYPPGCMLELDSTLVFRLVIAIAIVLGMPFYLSSPTTSHEAAAGVHSTLVNADDHGHSHLDEGESEAAQVASDGHSHKHNPWDHSHETVNGLLKLAEPSLVASRSRIAIGSDQPLHGLTTPFDRPPRPFEIA</sequence>
<accession>A0A0F9SJQ0</accession>
<proteinExistence type="predicted"/>
<feature type="compositionally biased region" description="Basic and acidic residues" evidence="1">
    <location>
        <begin position="80"/>
        <end position="90"/>
    </location>
</feature>
<protein>
    <submittedName>
        <fullName evidence="2">Uncharacterized protein</fullName>
    </submittedName>
</protein>
<evidence type="ECO:0000313" key="2">
    <source>
        <dbReference type="EMBL" id="KKN62552.1"/>
    </source>
</evidence>
<name>A0A0F9SJQ0_9ZZZZ</name>
<comment type="caution">
    <text evidence="2">The sequence shown here is derived from an EMBL/GenBank/DDBJ whole genome shotgun (WGS) entry which is preliminary data.</text>
</comment>
<dbReference type="EMBL" id="LAZR01000620">
    <property type="protein sequence ID" value="KKN62552.1"/>
    <property type="molecule type" value="Genomic_DNA"/>
</dbReference>
<evidence type="ECO:0000256" key="1">
    <source>
        <dbReference type="SAM" id="MobiDB-lite"/>
    </source>
</evidence>
<gene>
    <name evidence="2" type="ORF">LCGC14_0510990</name>
</gene>
<feature type="region of interest" description="Disordered" evidence="1">
    <location>
        <begin position="80"/>
        <end position="112"/>
    </location>
</feature>